<name>W5MGV6_LEPOC</name>
<dbReference type="Bgee" id="ENSLOCG00000006309">
    <property type="expression patterns" value="Expressed in bone element and 5 other cell types or tissues"/>
</dbReference>
<dbReference type="AlphaFoldDB" id="W5MGV6"/>
<evidence type="ECO:0000256" key="3">
    <source>
        <dbReference type="ARBA" id="ARBA00023157"/>
    </source>
</evidence>
<accession>W5MGV6</accession>
<evidence type="ECO:0000256" key="4">
    <source>
        <dbReference type="SAM" id="MobiDB-lite"/>
    </source>
</evidence>
<dbReference type="OMA" id="ESDNCIN"/>
<feature type="compositionally biased region" description="Low complexity" evidence="4">
    <location>
        <begin position="77"/>
        <end position="92"/>
    </location>
</feature>
<dbReference type="Proteomes" id="UP000018468">
    <property type="component" value="Linkage group LG12"/>
</dbReference>
<dbReference type="GeneTree" id="ENSGT00940000157248"/>
<protein>
    <submittedName>
        <fullName evidence="5">Uncharacterized protein</fullName>
    </submittedName>
</protein>
<feature type="region of interest" description="Disordered" evidence="4">
    <location>
        <begin position="1"/>
        <end position="98"/>
    </location>
</feature>
<keyword evidence="3" id="KW-1015">Disulfide bond</keyword>
<dbReference type="Ensembl" id="ENSLOCT00000007624.1">
    <property type="protein sequence ID" value="ENSLOCP00000007615.1"/>
    <property type="gene ID" value="ENSLOCG00000006309.1"/>
</dbReference>
<dbReference type="Pfam" id="PF13948">
    <property type="entry name" value="DUF4215"/>
    <property type="match status" value="1"/>
</dbReference>
<evidence type="ECO:0000256" key="1">
    <source>
        <dbReference type="ARBA" id="ARBA00022729"/>
    </source>
</evidence>
<dbReference type="PANTHER" id="PTHR24023:SF1112">
    <property type="entry name" value="COL_CUTICLE_N DOMAIN-CONTAINING PROTEIN-RELATED"/>
    <property type="match status" value="1"/>
</dbReference>
<sequence>MRGKIKGQQGQKGAKGQKGIKGKKGTPGEKGSPGYSGPIGYKGGIGPRGNVGLDGSEGPRGIPGKRGLSGINGDSGVPGITGPVGPTGARGPPGRPGSPGPVHIVPGPKGEKGHPGLTEKCTCVQQNIHQPVNNSEYIDISSIYIVNNEEELSHIKPKNVMVLRRDTRTLYVYNEAGWIKVQAYLPDSHQFCGDGVLHSEYGEECDDGNQDESDNCINCLNAFCGDGHRHVGVEECDQLDLGQLTCASYLPGSYGILKCDRYCKIDSTDCRFFRD</sequence>
<reference evidence="5" key="3">
    <citation type="submission" date="2025-09" db="UniProtKB">
        <authorList>
            <consortium name="Ensembl"/>
        </authorList>
    </citation>
    <scope>IDENTIFICATION</scope>
</reference>
<dbReference type="InterPro" id="IPR011936">
    <property type="entry name" value="Myxo_disulph_rpt"/>
</dbReference>
<keyword evidence="2" id="KW-0677">Repeat</keyword>
<reference evidence="6" key="1">
    <citation type="submission" date="2011-12" db="EMBL/GenBank/DDBJ databases">
        <title>The Draft Genome of Lepisosteus oculatus.</title>
        <authorList>
            <consortium name="The Broad Institute Genome Assembly &amp; Analysis Group"/>
            <consortium name="Computational R&amp;D Group"/>
            <consortium name="and Sequencing Platform"/>
            <person name="Di Palma F."/>
            <person name="Alfoldi J."/>
            <person name="Johnson J."/>
            <person name="Berlin A."/>
            <person name="Gnerre S."/>
            <person name="Jaffe D."/>
            <person name="MacCallum I."/>
            <person name="Young S."/>
            <person name="Walker B.J."/>
            <person name="Lander E.S."/>
            <person name="Lindblad-Toh K."/>
        </authorList>
    </citation>
    <scope>NUCLEOTIDE SEQUENCE [LARGE SCALE GENOMIC DNA]</scope>
</reference>
<dbReference type="InParanoid" id="W5MGV6"/>
<organism evidence="5 6">
    <name type="scientific">Lepisosteus oculatus</name>
    <name type="common">Spotted gar</name>
    <dbReference type="NCBI Taxonomy" id="7918"/>
    <lineage>
        <taxon>Eukaryota</taxon>
        <taxon>Metazoa</taxon>
        <taxon>Chordata</taxon>
        <taxon>Craniata</taxon>
        <taxon>Vertebrata</taxon>
        <taxon>Euteleostomi</taxon>
        <taxon>Actinopterygii</taxon>
        <taxon>Neopterygii</taxon>
        <taxon>Holostei</taxon>
        <taxon>Semionotiformes</taxon>
        <taxon>Lepisosteidae</taxon>
        <taxon>Lepisosteus</taxon>
    </lineage>
</organism>
<dbReference type="PANTHER" id="PTHR24023">
    <property type="entry name" value="COLLAGEN ALPHA"/>
    <property type="match status" value="1"/>
</dbReference>
<evidence type="ECO:0000256" key="2">
    <source>
        <dbReference type="ARBA" id="ARBA00022737"/>
    </source>
</evidence>
<reference evidence="5" key="2">
    <citation type="submission" date="2025-08" db="UniProtKB">
        <authorList>
            <consortium name="Ensembl"/>
        </authorList>
    </citation>
    <scope>IDENTIFICATION</scope>
</reference>
<evidence type="ECO:0000313" key="5">
    <source>
        <dbReference type="Ensembl" id="ENSLOCP00000007615.1"/>
    </source>
</evidence>
<dbReference type="STRING" id="7918.ENSLOCP00000007615"/>
<dbReference type="InterPro" id="IPR050149">
    <property type="entry name" value="Collagen_superfamily"/>
</dbReference>
<keyword evidence="6" id="KW-1185">Reference proteome</keyword>
<proteinExistence type="predicted"/>
<dbReference type="Pfam" id="PF01391">
    <property type="entry name" value="Collagen"/>
    <property type="match status" value="1"/>
</dbReference>
<dbReference type="EMBL" id="AHAT01020123">
    <property type="status" value="NOT_ANNOTATED_CDS"/>
    <property type="molecule type" value="Genomic_DNA"/>
</dbReference>
<evidence type="ECO:0000313" key="6">
    <source>
        <dbReference type="Proteomes" id="UP000018468"/>
    </source>
</evidence>
<dbReference type="eggNOG" id="KOG3544">
    <property type="taxonomic scope" value="Eukaryota"/>
</dbReference>
<feature type="compositionally biased region" description="Low complexity" evidence="4">
    <location>
        <begin position="1"/>
        <end position="14"/>
    </location>
</feature>
<keyword evidence="1" id="KW-0732">Signal</keyword>
<dbReference type="InterPro" id="IPR008160">
    <property type="entry name" value="Collagen"/>
</dbReference>
<dbReference type="HOGENOM" id="CLU_1154006_0_0_1"/>
<feature type="compositionally biased region" description="Gly residues" evidence="4">
    <location>
        <begin position="40"/>
        <end position="49"/>
    </location>
</feature>